<gene>
    <name evidence="3" type="ORF">N801_04645</name>
</gene>
<evidence type="ECO:0000313" key="3">
    <source>
        <dbReference type="EMBL" id="KGN41821.1"/>
    </source>
</evidence>
<keyword evidence="2" id="KW-0472">Membrane</keyword>
<sequence length="379" mass="39927">MFLVDAKNWRGAITSWEGNLYQHTGSRDARQSVSKHHEVAKVHGMAAYMAAEAGMPVTPVICLAGRAAADFGEPQLIRGVWVIPVSALSDWLRTQPSVLERETVERRAVTLMTSFPSTTTDPYLLAAMGTAAAATKPHRERGPQSPLRPPPPRLPKRRGAFGRALRALIAVAFMVGSVALVVKVLPGFVLGGIADAASTGDGGAPSITSSASSSPAAVPRSSAKPTPAPTPKRRATATPAVAMPVSRCAGLTAAQVTKILGRTVQPVAANQGCSWGTRLDDPKTTLVSLLTKTEHRSYESKFVTSVNQRRVVFGASLDSNFQQATALWVATGQPLSVGKRLVLARMDTHVVVSTETLGTTDEKARRIALAMATAVNAAG</sequence>
<proteinExistence type="predicted"/>
<keyword evidence="2" id="KW-0812">Transmembrane</keyword>
<evidence type="ECO:0008006" key="5">
    <source>
        <dbReference type="Google" id="ProtNLM"/>
    </source>
</evidence>
<organism evidence="3 4">
    <name type="scientific">Knoellia aerolata DSM 18566</name>
    <dbReference type="NCBI Taxonomy" id="1385519"/>
    <lineage>
        <taxon>Bacteria</taxon>
        <taxon>Bacillati</taxon>
        <taxon>Actinomycetota</taxon>
        <taxon>Actinomycetes</taxon>
        <taxon>Micrococcales</taxon>
        <taxon>Intrasporangiaceae</taxon>
        <taxon>Knoellia</taxon>
    </lineage>
</organism>
<evidence type="ECO:0000256" key="2">
    <source>
        <dbReference type="SAM" id="Phobius"/>
    </source>
</evidence>
<evidence type="ECO:0000313" key="4">
    <source>
        <dbReference type="Proteomes" id="UP000030013"/>
    </source>
</evidence>
<dbReference type="eggNOG" id="ENOG5030KRI">
    <property type="taxonomic scope" value="Bacteria"/>
</dbReference>
<dbReference type="STRING" id="1385519.N801_04645"/>
<reference evidence="3 4" key="1">
    <citation type="submission" date="2013-08" db="EMBL/GenBank/DDBJ databases">
        <title>The genome sequence of Knoellia aerolata.</title>
        <authorList>
            <person name="Zhu W."/>
            <person name="Wang G."/>
        </authorList>
    </citation>
    <scope>NUCLEOTIDE SEQUENCE [LARGE SCALE GENOMIC DNA]</scope>
    <source>
        <strain evidence="3 4">DSM 18566</strain>
    </source>
</reference>
<feature type="region of interest" description="Disordered" evidence="1">
    <location>
        <begin position="131"/>
        <end position="158"/>
    </location>
</feature>
<protein>
    <recommendedName>
        <fullName evidence="5">NERD domain-containing protein</fullName>
    </recommendedName>
</protein>
<name>A0A0A0K1Z7_9MICO</name>
<dbReference type="EMBL" id="AVPL01000012">
    <property type="protein sequence ID" value="KGN41821.1"/>
    <property type="molecule type" value="Genomic_DNA"/>
</dbReference>
<keyword evidence="2" id="KW-1133">Transmembrane helix</keyword>
<evidence type="ECO:0000256" key="1">
    <source>
        <dbReference type="SAM" id="MobiDB-lite"/>
    </source>
</evidence>
<feature type="region of interest" description="Disordered" evidence="1">
    <location>
        <begin position="199"/>
        <end position="239"/>
    </location>
</feature>
<dbReference type="Proteomes" id="UP000030013">
    <property type="component" value="Unassembled WGS sequence"/>
</dbReference>
<feature type="transmembrane region" description="Helical" evidence="2">
    <location>
        <begin position="164"/>
        <end position="185"/>
    </location>
</feature>
<comment type="caution">
    <text evidence="3">The sequence shown here is derived from an EMBL/GenBank/DDBJ whole genome shotgun (WGS) entry which is preliminary data.</text>
</comment>
<accession>A0A0A0K1Z7</accession>
<keyword evidence="4" id="KW-1185">Reference proteome</keyword>
<dbReference type="AlphaFoldDB" id="A0A0A0K1Z7"/>
<feature type="compositionally biased region" description="Low complexity" evidence="1">
    <location>
        <begin position="204"/>
        <end position="225"/>
    </location>
</feature>